<comment type="caution">
    <text evidence="3">The sequence shown here is derived from an EMBL/GenBank/DDBJ whole genome shotgun (WGS) entry which is preliminary data.</text>
</comment>
<sequence length="322" mass="36428">MQHYPCPFLFSFDMPNDKNGINAEQHRNTGAIEEDRKRAETVGLILEALRRKVHTMRYQRSTLTFGDEEKVILKRLNTAVLSACAQGFTVGVMSFIFLRYLRRSALNRQRQNFSAPSGRLDGVHNSPFHRQQQEAVPSLSSVGRQGKNARTSYDASTRCEQYTWWGYLGFFVDGALCTSIAMLTSIQFIDMKTILDEFSTIPLLQGHSVISEEICPVVLRELKNLGYGYDMEIGTGTERKKDVESVYFNAFADFGNNCELRRLHARGLKLESGLDLTGESPQTTPSCNALTEKELSSEKEEDWSIEIWAEATTSDQNEHGRA</sequence>
<feature type="transmembrane region" description="Helical" evidence="2">
    <location>
        <begin position="79"/>
        <end position="101"/>
    </location>
</feature>
<keyword evidence="2" id="KW-0812">Transmembrane</keyword>
<dbReference type="InParanoid" id="A0A1Z5KCS3"/>
<feature type="region of interest" description="Disordered" evidence="1">
    <location>
        <begin position="274"/>
        <end position="301"/>
    </location>
</feature>
<name>A0A1Z5KCS3_FISSO</name>
<keyword evidence="2" id="KW-1133">Transmembrane helix</keyword>
<accession>A0A1Z5KCS3</accession>
<protein>
    <submittedName>
        <fullName evidence="3">Uncharacterized protein</fullName>
    </submittedName>
</protein>
<keyword evidence="2" id="KW-0472">Membrane</keyword>
<evidence type="ECO:0000256" key="2">
    <source>
        <dbReference type="SAM" id="Phobius"/>
    </source>
</evidence>
<gene>
    <name evidence="3" type="ORF">FisN_9Hu313</name>
</gene>
<evidence type="ECO:0000313" key="3">
    <source>
        <dbReference type="EMBL" id="GAX24063.1"/>
    </source>
</evidence>
<dbReference type="Proteomes" id="UP000198406">
    <property type="component" value="Unassembled WGS sequence"/>
</dbReference>
<dbReference type="OrthoDB" id="46446at2759"/>
<evidence type="ECO:0000256" key="1">
    <source>
        <dbReference type="SAM" id="MobiDB-lite"/>
    </source>
</evidence>
<keyword evidence="4" id="KW-1185">Reference proteome</keyword>
<organism evidence="3 4">
    <name type="scientific">Fistulifera solaris</name>
    <name type="common">Oleaginous diatom</name>
    <dbReference type="NCBI Taxonomy" id="1519565"/>
    <lineage>
        <taxon>Eukaryota</taxon>
        <taxon>Sar</taxon>
        <taxon>Stramenopiles</taxon>
        <taxon>Ochrophyta</taxon>
        <taxon>Bacillariophyta</taxon>
        <taxon>Bacillariophyceae</taxon>
        <taxon>Bacillariophycidae</taxon>
        <taxon>Naviculales</taxon>
        <taxon>Naviculaceae</taxon>
        <taxon>Fistulifera</taxon>
    </lineage>
</organism>
<reference evidence="3 4" key="1">
    <citation type="journal article" date="2015" name="Plant Cell">
        <title>Oil accumulation by the oleaginous diatom Fistulifera solaris as revealed by the genome and transcriptome.</title>
        <authorList>
            <person name="Tanaka T."/>
            <person name="Maeda Y."/>
            <person name="Veluchamy A."/>
            <person name="Tanaka M."/>
            <person name="Abida H."/>
            <person name="Marechal E."/>
            <person name="Bowler C."/>
            <person name="Muto M."/>
            <person name="Sunaga Y."/>
            <person name="Tanaka M."/>
            <person name="Yoshino T."/>
            <person name="Taniguchi T."/>
            <person name="Fukuda Y."/>
            <person name="Nemoto M."/>
            <person name="Matsumoto M."/>
            <person name="Wong P.S."/>
            <person name="Aburatani S."/>
            <person name="Fujibuchi W."/>
        </authorList>
    </citation>
    <scope>NUCLEOTIDE SEQUENCE [LARGE SCALE GENOMIC DNA]</scope>
    <source>
        <strain evidence="3 4">JPCC DA0580</strain>
    </source>
</reference>
<dbReference type="EMBL" id="BDSP01000206">
    <property type="protein sequence ID" value="GAX24063.1"/>
    <property type="molecule type" value="Genomic_DNA"/>
</dbReference>
<feature type="compositionally biased region" description="Polar residues" evidence="1">
    <location>
        <begin position="279"/>
        <end position="289"/>
    </location>
</feature>
<evidence type="ECO:0000313" key="4">
    <source>
        <dbReference type="Proteomes" id="UP000198406"/>
    </source>
</evidence>
<proteinExistence type="predicted"/>
<dbReference type="AlphaFoldDB" id="A0A1Z5KCS3"/>